<proteinExistence type="predicted"/>
<dbReference type="Gene3D" id="3.90.1150.10">
    <property type="entry name" value="Aspartate Aminotransferase, domain 1"/>
    <property type="match status" value="1"/>
</dbReference>
<sequence length="410" mass="45021">MRVTGLDIEFVRRQFPAFAEPSLAGQAHFENAGGSYACGPVIERLARYYRETKLQPYGVHPASRRAGEEMDQAHARLADYLGMSAEEVHLGPSTSQNTYVLAQAVAKKLQPGDEIIVTNQDHEANSGVWRRLAEHGFTVREWRINPQTGTLDPNDLDGLLTERTRVVAFPHCSNILGEINPVAAICAKIHRVPAIAVVDGVSYAGHGLPDVRALGVDIYLFSLYKTFGPHLGALAIDRKVMEWLGNQGHYFNGAFPHKWFVPAGPDHAQVAATNGIFDYFDALHRHHFQAGDTATKAADVRTLLRTAELAPLQKLLDFCREHPRLRIVGPDQASQRAATVALETLAATPREIAAKLAERGIIAGASHFYAVRLLEALKLDPATGVLRLSFVHYTSPAEIDQLLTALEQIV</sequence>
<dbReference type="InterPro" id="IPR015424">
    <property type="entry name" value="PyrdxlP-dep_Trfase"/>
</dbReference>
<dbReference type="InterPro" id="IPR015421">
    <property type="entry name" value="PyrdxlP-dep_Trfase_major"/>
</dbReference>
<evidence type="ECO:0000313" key="4">
    <source>
        <dbReference type="Proteomes" id="UP000216361"/>
    </source>
</evidence>
<evidence type="ECO:0000256" key="1">
    <source>
        <dbReference type="ARBA" id="ARBA00022898"/>
    </source>
</evidence>
<comment type="caution">
    <text evidence="3">The sequence shown here is derived from an EMBL/GenBank/DDBJ whole genome shotgun (WGS) entry which is preliminary data.</text>
</comment>
<evidence type="ECO:0000259" key="2">
    <source>
        <dbReference type="Pfam" id="PF00266"/>
    </source>
</evidence>
<gene>
    <name evidence="3" type="ORF">CHR90_16840</name>
</gene>
<dbReference type="Proteomes" id="UP000216361">
    <property type="component" value="Unassembled WGS sequence"/>
</dbReference>
<feature type="domain" description="Aminotransferase class V" evidence="2">
    <location>
        <begin position="29"/>
        <end position="402"/>
    </location>
</feature>
<dbReference type="PANTHER" id="PTHR43586:SF21">
    <property type="entry name" value="PYRIDOXAL PHOSPHATE (PLP)-DEPENDENT ASPARTATE AMINOTRANSFERASE SUPERFAMILY"/>
    <property type="match status" value="1"/>
</dbReference>
<organism evidence="3 4">
    <name type="scientific">Elstera cyanobacteriorum</name>
    <dbReference type="NCBI Taxonomy" id="2022747"/>
    <lineage>
        <taxon>Bacteria</taxon>
        <taxon>Pseudomonadati</taxon>
        <taxon>Pseudomonadota</taxon>
        <taxon>Alphaproteobacteria</taxon>
        <taxon>Rhodospirillales</taxon>
        <taxon>Rhodospirillaceae</taxon>
        <taxon>Elstera</taxon>
    </lineage>
</organism>
<keyword evidence="1" id="KW-0663">Pyridoxal phosphate</keyword>
<dbReference type="InterPro" id="IPR015422">
    <property type="entry name" value="PyrdxlP-dep_Trfase_small"/>
</dbReference>
<name>A0A255XI89_9PROT</name>
<dbReference type="OrthoDB" id="7592443at2"/>
<keyword evidence="4" id="KW-1185">Reference proteome</keyword>
<dbReference type="Gene3D" id="3.40.640.10">
    <property type="entry name" value="Type I PLP-dependent aspartate aminotransferase-like (Major domain)"/>
    <property type="match status" value="1"/>
</dbReference>
<dbReference type="InterPro" id="IPR000192">
    <property type="entry name" value="Aminotrans_V_dom"/>
</dbReference>
<dbReference type="PANTHER" id="PTHR43586">
    <property type="entry name" value="CYSTEINE DESULFURASE"/>
    <property type="match status" value="1"/>
</dbReference>
<protein>
    <submittedName>
        <fullName evidence="3">Nitrogen fixation protein NifS</fullName>
    </submittedName>
</protein>
<dbReference type="EMBL" id="NOXS01000035">
    <property type="protein sequence ID" value="OYQ16658.1"/>
    <property type="molecule type" value="Genomic_DNA"/>
</dbReference>
<accession>A0A255XI89</accession>
<dbReference type="AlphaFoldDB" id="A0A255XI89"/>
<dbReference type="Pfam" id="PF00266">
    <property type="entry name" value="Aminotran_5"/>
    <property type="match status" value="1"/>
</dbReference>
<evidence type="ECO:0000313" key="3">
    <source>
        <dbReference type="EMBL" id="OYQ16658.1"/>
    </source>
</evidence>
<dbReference type="SUPFAM" id="SSF53383">
    <property type="entry name" value="PLP-dependent transferases"/>
    <property type="match status" value="1"/>
</dbReference>
<reference evidence="3 4" key="1">
    <citation type="submission" date="2017-07" db="EMBL/GenBank/DDBJ databases">
        <title>Elstera cyanobacteriorum sp. nov., a novel bacterium isolated from cyanobacterial aggregates in a eutrophic lake.</title>
        <authorList>
            <person name="Cai H."/>
        </authorList>
    </citation>
    <scope>NUCLEOTIDE SEQUENCE [LARGE SCALE GENOMIC DNA]</scope>
    <source>
        <strain evidence="3 4">TH019</strain>
    </source>
</reference>